<dbReference type="InterPro" id="IPR013320">
    <property type="entry name" value="ConA-like_dom_sf"/>
</dbReference>
<dbReference type="InterPro" id="IPR001791">
    <property type="entry name" value="Laminin_G"/>
</dbReference>
<reference evidence="3 4" key="1">
    <citation type="submission" date="2019-07" db="EMBL/GenBank/DDBJ databases">
        <title>Chromosome genome assembly for large yellow croaker.</title>
        <authorList>
            <person name="Xiao S."/>
        </authorList>
    </citation>
    <scope>NUCLEOTIDE SEQUENCE [LARGE SCALE GENOMIC DNA]</scope>
    <source>
        <strain evidence="3">JMULYC20181020</strain>
        <tissue evidence="3">Muscle</tissue>
    </source>
</reference>
<proteinExistence type="predicted"/>
<name>A0A6G0I0H2_LARCR</name>
<keyword evidence="4" id="KW-1185">Reference proteome</keyword>
<comment type="caution">
    <text evidence="3">The sequence shown here is derived from an EMBL/GenBank/DDBJ whole genome shotgun (WGS) entry which is preliminary data.</text>
</comment>
<feature type="domain" description="Laminin G" evidence="2">
    <location>
        <begin position="61"/>
        <end position="202"/>
    </location>
</feature>
<dbReference type="SMART" id="SM00282">
    <property type="entry name" value="LamG"/>
    <property type="match status" value="1"/>
</dbReference>
<evidence type="ECO:0000313" key="4">
    <source>
        <dbReference type="Proteomes" id="UP000424527"/>
    </source>
</evidence>
<dbReference type="EMBL" id="REGW02000016">
    <property type="protein sequence ID" value="KAE8284920.1"/>
    <property type="molecule type" value="Genomic_DNA"/>
</dbReference>
<organism evidence="3 4">
    <name type="scientific">Larimichthys crocea</name>
    <name type="common">Large yellow croaker</name>
    <name type="synonym">Pseudosciaena crocea</name>
    <dbReference type="NCBI Taxonomy" id="215358"/>
    <lineage>
        <taxon>Eukaryota</taxon>
        <taxon>Metazoa</taxon>
        <taxon>Chordata</taxon>
        <taxon>Craniata</taxon>
        <taxon>Vertebrata</taxon>
        <taxon>Euteleostomi</taxon>
        <taxon>Actinopterygii</taxon>
        <taxon>Neopterygii</taxon>
        <taxon>Teleostei</taxon>
        <taxon>Neoteleostei</taxon>
        <taxon>Acanthomorphata</taxon>
        <taxon>Eupercaria</taxon>
        <taxon>Sciaenidae</taxon>
        <taxon>Larimichthys</taxon>
    </lineage>
</organism>
<comment type="caution">
    <text evidence="1">Lacks conserved residue(s) required for the propagation of feature annotation.</text>
</comment>
<dbReference type="PANTHER" id="PTHR15036:SF17">
    <property type="entry name" value="CHONDROITIN SULFATE PROTEOGLYCAN 4"/>
    <property type="match status" value="1"/>
</dbReference>
<dbReference type="CDD" id="cd00110">
    <property type="entry name" value="LamG"/>
    <property type="match status" value="1"/>
</dbReference>
<dbReference type="SUPFAM" id="SSF49899">
    <property type="entry name" value="Concanavalin A-like lectins/glucanases"/>
    <property type="match status" value="1"/>
</dbReference>
<protein>
    <submittedName>
        <fullName evidence="3">Chondroitin sulfate proteoglycan 4</fullName>
    </submittedName>
</protein>
<dbReference type="InterPro" id="IPR050372">
    <property type="entry name" value="Neurexin-related_CASP"/>
</dbReference>
<dbReference type="PROSITE" id="PS50025">
    <property type="entry name" value="LAM_G_DOMAIN"/>
    <property type="match status" value="1"/>
</dbReference>
<accession>A0A6G0I0H2</accession>
<evidence type="ECO:0000259" key="2">
    <source>
        <dbReference type="PROSITE" id="PS50025"/>
    </source>
</evidence>
<dbReference type="AlphaFoldDB" id="A0A6G0I0H2"/>
<dbReference type="Gene3D" id="2.60.120.200">
    <property type="match status" value="1"/>
</dbReference>
<dbReference type="Pfam" id="PF02210">
    <property type="entry name" value="Laminin_G_2"/>
    <property type="match status" value="1"/>
</dbReference>
<gene>
    <name evidence="3" type="ORF">D5F01_LYC16364</name>
</gene>
<sequence length="202" mass="22851">MCAGNEQMRQHMSDTKLNTQQSVGDRLLELNRSQSSISSWSMLFAFLCQVVPVLYLMDQFHSSVSFYGDGYIHLRTVEASNQTLLHVRFRTSSQVGLLFLAAGRRDFLLLELISGRLQVRLDLGSGEHSLRSEKGIHLSDLAWHSMELTHDYHNVTMTVDRNSHTRLRMPGPDLELSVEDGLFVGRAAGLNNPHLLNISTWV</sequence>
<dbReference type="PANTHER" id="PTHR15036">
    <property type="entry name" value="PIKACHURIN-LIKE PROTEIN"/>
    <property type="match status" value="1"/>
</dbReference>
<evidence type="ECO:0000313" key="3">
    <source>
        <dbReference type="EMBL" id="KAE8284920.1"/>
    </source>
</evidence>
<evidence type="ECO:0000256" key="1">
    <source>
        <dbReference type="PROSITE-ProRule" id="PRU00122"/>
    </source>
</evidence>
<dbReference type="Proteomes" id="UP000424527">
    <property type="component" value="Unassembled WGS sequence"/>
</dbReference>